<dbReference type="PANTHER" id="PTHR11635">
    <property type="entry name" value="CAMP-DEPENDENT PROTEIN KINASE REGULATORY CHAIN"/>
    <property type="match status" value="1"/>
</dbReference>
<dbReference type="SMART" id="SM00100">
    <property type="entry name" value="cNMP"/>
    <property type="match status" value="1"/>
</dbReference>
<dbReference type="EMBL" id="QWEZ01000002">
    <property type="protein sequence ID" value="RRJ83442.1"/>
    <property type="molecule type" value="Genomic_DNA"/>
</dbReference>
<dbReference type="Pfam" id="PF00027">
    <property type="entry name" value="cNMP_binding"/>
    <property type="match status" value="1"/>
</dbReference>
<evidence type="ECO:0000313" key="3">
    <source>
        <dbReference type="EMBL" id="RRJ83442.1"/>
    </source>
</evidence>
<dbReference type="PROSITE" id="PS50206">
    <property type="entry name" value="RHODANESE_3"/>
    <property type="match status" value="1"/>
</dbReference>
<gene>
    <name evidence="3" type="ORF">D0544_16640</name>
</gene>
<dbReference type="Proteomes" id="UP000280792">
    <property type="component" value="Unassembled WGS sequence"/>
</dbReference>
<name>A0A3P3VL21_9GAMM</name>
<evidence type="ECO:0000313" key="4">
    <source>
        <dbReference type="Proteomes" id="UP000280792"/>
    </source>
</evidence>
<dbReference type="InterPro" id="IPR018490">
    <property type="entry name" value="cNMP-bd_dom_sf"/>
</dbReference>
<dbReference type="Gene3D" id="3.40.250.10">
    <property type="entry name" value="Rhodanese-like domain"/>
    <property type="match status" value="1"/>
</dbReference>
<organism evidence="3 4">
    <name type="scientific">Aestuariirhabdus litorea</name>
    <dbReference type="NCBI Taxonomy" id="2528527"/>
    <lineage>
        <taxon>Bacteria</taxon>
        <taxon>Pseudomonadati</taxon>
        <taxon>Pseudomonadota</taxon>
        <taxon>Gammaproteobacteria</taxon>
        <taxon>Oceanospirillales</taxon>
        <taxon>Aestuariirhabdaceae</taxon>
        <taxon>Aestuariirhabdus</taxon>
    </lineage>
</organism>
<dbReference type="InterPro" id="IPR000595">
    <property type="entry name" value="cNMP-bd_dom"/>
</dbReference>
<dbReference type="InterPro" id="IPR001763">
    <property type="entry name" value="Rhodanese-like_dom"/>
</dbReference>
<dbReference type="GO" id="GO:0034236">
    <property type="term" value="F:protein kinase A catalytic subunit binding"/>
    <property type="evidence" value="ECO:0007669"/>
    <property type="project" value="TreeGrafter"/>
</dbReference>
<comment type="caution">
    <text evidence="3">The sequence shown here is derived from an EMBL/GenBank/DDBJ whole genome shotgun (WGS) entry which is preliminary data.</text>
</comment>
<evidence type="ECO:0000259" key="1">
    <source>
        <dbReference type="PROSITE" id="PS50042"/>
    </source>
</evidence>
<sequence>MTNSALSLDRVQQLHPLQFLSPSAHQQLLAAAEQVKVSKGSIILKKRNTLPTTCYLISGQVELRHSFDDRKPLHANDQLACQPLEELVREGASVRALEECVLLRFERDLIAYLSTLTSDSDTYAVVNIEEGVDYLDDTLIDDDYQEDWTLQLLDSPLARNLKPVALHRLMALLERLPVKRGEQLIQMGSHADYFYILISGEAALSTELHGPFRGQTIELHEGSHFGEEALLGETLRNATVTMTSDGMVGRLNREQFLEVFADSLMPVLSEAEFLRRLNQLEGPCTLLDVRFREELRNDTRKQVLNIPISRLRSALPQLDRSTTYLLSAQGDQRSELATCILRQHGFNAYLQATPVDSQKQSA</sequence>
<dbReference type="CDD" id="cd00038">
    <property type="entry name" value="CAP_ED"/>
    <property type="match status" value="2"/>
</dbReference>
<evidence type="ECO:0008006" key="5">
    <source>
        <dbReference type="Google" id="ProtNLM"/>
    </source>
</evidence>
<accession>A0A3P3VL21</accession>
<dbReference type="GO" id="GO:0004862">
    <property type="term" value="F:cAMP-dependent protein kinase inhibitor activity"/>
    <property type="evidence" value="ECO:0007669"/>
    <property type="project" value="TreeGrafter"/>
</dbReference>
<evidence type="ECO:0000259" key="2">
    <source>
        <dbReference type="PROSITE" id="PS50206"/>
    </source>
</evidence>
<proteinExistence type="predicted"/>
<dbReference type="InterPro" id="IPR036873">
    <property type="entry name" value="Rhodanese-like_dom_sf"/>
</dbReference>
<dbReference type="RefSeq" id="WP_125018151.1">
    <property type="nucleotide sequence ID" value="NZ_QWEZ01000002.1"/>
</dbReference>
<dbReference type="PANTHER" id="PTHR11635:SF152">
    <property type="entry name" value="CAMP-DEPENDENT PROTEIN KINASE TYPE I REGULATORY SUBUNIT-RELATED"/>
    <property type="match status" value="1"/>
</dbReference>
<keyword evidence="4" id="KW-1185">Reference proteome</keyword>
<feature type="domain" description="Rhodanese" evidence="2">
    <location>
        <begin position="280"/>
        <end position="357"/>
    </location>
</feature>
<dbReference type="GO" id="GO:0005829">
    <property type="term" value="C:cytosol"/>
    <property type="evidence" value="ECO:0007669"/>
    <property type="project" value="TreeGrafter"/>
</dbReference>
<feature type="domain" description="Cyclic nucleotide-binding" evidence="1">
    <location>
        <begin position="157"/>
        <end position="260"/>
    </location>
</feature>
<dbReference type="InterPro" id="IPR014710">
    <property type="entry name" value="RmlC-like_jellyroll"/>
</dbReference>
<dbReference type="AlphaFoldDB" id="A0A3P3VL21"/>
<reference evidence="3 4" key="2">
    <citation type="submission" date="2018-12" db="EMBL/GenBank/DDBJ databases">
        <title>Simiduia agarivorans gen. nov., sp. nov., a marine, agarolytic bacterium isolated from shallow coastal water from Keelung, Taiwan.</title>
        <authorList>
            <person name="Shieh W.Y."/>
        </authorList>
    </citation>
    <scope>NUCLEOTIDE SEQUENCE [LARGE SCALE GENOMIC DNA]</scope>
    <source>
        <strain evidence="3 4">GTF-13</strain>
    </source>
</reference>
<dbReference type="PROSITE" id="PS50042">
    <property type="entry name" value="CNMP_BINDING_3"/>
    <property type="match status" value="1"/>
</dbReference>
<dbReference type="SUPFAM" id="SSF52821">
    <property type="entry name" value="Rhodanese/Cell cycle control phosphatase"/>
    <property type="match status" value="1"/>
</dbReference>
<protein>
    <recommendedName>
        <fullName evidence="5">Cyclic nucleotide-binding domain-containing protein</fullName>
    </recommendedName>
</protein>
<dbReference type="GO" id="GO:0005952">
    <property type="term" value="C:cAMP-dependent protein kinase complex"/>
    <property type="evidence" value="ECO:0007669"/>
    <property type="project" value="InterPro"/>
</dbReference>
<dbReference type="Gene3D" id="2.60.120.10">
    <property type="entry name" value="Jelly Rolls"/>
    <property type="match status" value="2"/>
</dbReference>
<dbReference type="InterPro" id="IPR050503">
    <property type="entry name" value="cAMP-dep_PK_reg_su-like"/>
</dbReference>
<dbReference type="SUPFAM" id="SSF51206">
    <property type="entry name" value="cAMP-binding domain-like"/>
    <property type="match status" value="2"/>
</dbReference>
<reference evidence="3 4" key="1">
    <citation type="submission" date="2018-08" db="EMBL/GenBank/DDBJ databases">
        <authorList>
            <person name="Khan S.A."/>
        </authorList>
    </citation>
    <scope>NUCLEOTIDE SEQUENCE [LARGE SCALE GENOMIC DNA]</scope>
    <source>
        <strain evidence="3 4">GTF-13</strain>
    </source>
</reference>
<dbReference type="GO" id="GO:0030552">
    <property type="term" value="F:cAMP binding"/>
    <property type="evidence" value="ECO:0007669"/>
    <property type="project" value="TreeGrafter"/>
</dbReference>